<dbReference type="InterPro" id="IPR001117">
    <property type="entry name" value="Cu-oxidase_2nd"/>
</dbReference>
<dbReference type="PROSITE" id="PS00080">
    <property type="entry name" value="MULTICOPPER_OXIDASE2"/>
    <property type="match status" value="1"/>
</dbReference>
<dbReference type="GO" id="GO:0016491">
    <property type="term" value="F:oxidoreductase activity"/>
    <property type="evidence" value="ECO:0007669"/>
    <property type="project" value="UniProtKB-KW"/>
</dbReference>
<dbReference type="InterPro" id="IPR011707">
    <property type="entry name" value="Cu-oxidase-like_N"/>
</dbReference>
<dbReference type="RefSeq" id="WP_097123188.1">
    <property type="nucleotide sequence ID" value="NZ_OCND01000010.1"/>
</dbReference>
<evidence type="ECO:0000256" key="5">
    <source>
        <dbReference type="SAM" id="MobiDB-lite"/>
    </source>
</evidence>
<evidence type="ECO:0000259" key="7">
    <source>
        <dbReference type="Pfam" id="PF07731"/>
    </source>
</evidence>
<dbReference type="InterPro" id="IPR019546">
    <property type="entry name" value="TAT_signal_bac_arc"/>
</dbReference>
<dbReference type="InterPro" id="IPR006376">
    <property type="entry name" value="Cu-R_CopA"/>
</dbReference>
<dbReference type="SUPFAM" id="SSF49503">
    <property type="entry name" value="Cupredoxins"/>
    <property type="match status" value="3"/>
</dbReference>
<feature type="domain" description="Plastocyanin-like" evidence="7">
    <location>
        <begin position="484"/>
        <end position="601"/>
    </location>
</feature>
<keyword evidence="3" id="KW-0560">Oxidoreductase</keyword>
<reference evidence="9 10" key="1">
    <citation type="submission" date="2017-09" db="EMBL/GenBank/DDBJ databases">
        <authorList>
            <person name="Ehlers B."/>
            <person name="Leendertz F.H."/>
        </authorList>
    </citation>
    <scope>NUCLEOTIDE SEQUENCE [LARGE SCALE GENOMIC DNA]</scope>
    <source>
        <strain evidence="9 10">CGMCC 1.10978</strain>
    </source>
</reference>
<keyword evidence="4" id="KW-0186">Copper</keyword>
<dbReference type="CDD" id="cd13874">
    <property type="entry name" value="CuRO_2_CopA"/>
    <property type="match status" value="1"/>
</dbReference>
<dbReference type="AlphaFoldDB" id="A0A286DD46"/>
<gene>
    <name evidence="9" type="ORF">SAMN06296416_11054</name>
</gene>
<feature type="compositionally biased region" description="Basic and acidic residues" evidence="5">
    <location>
        <begin position="420"/>
        <end position="434"/>
    </location>
</feature>
<feature type="domain" description="Plastocyanin-like" evidence="6">
    <location>
        <begin position="255"/>
        <end position="359"/>
    </location>
</feature>
<feature type="domain" description="Plastocyanin-like" evidence="8">
    <location>
        <begin position="66"/>
        <end position="174"/>
    </location>
</feature>
<accession>A0A286DD46</accession>
<dbReference type="Pfam" id="PF07731">
    <property type="entry name" value="Cu-oxidase_2"/>
    <property type="match status" value="1"/>
</dbReference>
<dbReference type="InterPro" id="IPR002355">
    <property type="entry name" value="Cu_oxidase_Cu_BS"/>
</dbReference>
<dbReference type="PANTHER" id="PTHR11709">
    <property type="entry name" value="MULTI-COPPER OXIDASE"/>
    <property type="match status" value="1"/>
</dbReference>
<dbReference type="InterPro" id="IPR008972">
    <property type="entry name" value="Cupredoxin"/>
</dbReference>
<dbReference type="InterPro" id="IPR045087">
    <property type="entry name" value="Cu-oxidase_fam"/>
</dbReference>
<dbReference type="NCBIfam" id="TIGR01409">
    <property type="entry name" value="TAT_signal_seq"/>
    <property type="match status" value="1"/>
</dbReference>
<keyword evidence="10" id="KW-1185">Reference proteome</keyword>
<dbReference type="InterPro" id="IPR006311">
    <property type="entry name" value="TAT_signal"/>
</dbReference>
<evidence type="ECO:0000256" key="4">
    <source>
        <dbReference type="ARBA" id="ARBA00023008"/>
    </source>
</evidence>
<dbReference type="GO" id="GO:0005507">
    <property type="term" value="F:copper ion binding"/>
    <property type="evidence" value="ECO:0007669"/>
    <property type="project" value="InterPro"/>
</dbReference>
<evidence type="ECO:0000313" key="9">
    <source>
        <dbReference type="EMBL" id="SOD56565.1"/>
    </source>
</evidence>
<dbReference type="Pfam" id="PF07732">
    <property type="entry name" value="Cu-oxidase_3"/>
    <property type="match status" value="1"/>
</dbReference>
<sequence>MSNDLFDEPSRTGAALSRRRFVQGLALGGVAAGAGLWRLPALASSGITGAPQVLSGTDFKLSIGASPVNFTGRTRPAITVNNSLPAPILRWREGDTVNLRVANALPDAMTSIHWHGILLPANMDGVPGLSFNGIAPGETYQYRFQLKQSGTYWYHSHSLFQEQAGLYGALIIDPLEPAPYRYDREHVVLLSDWTDTDPGALFRRMKKMASYDNYYQLTLGDLIRDARRDGLSAALRERAMWDRMRMTPTDISDINAHTYTYLMNGNAPAGNWTGLFRPGEKVLLRFINGSAMTYFDVRIPGLKMTVVAADGQYIHPVTVDEFRIAVAETFDVIVEPSGQDAFTVFAQDMGRTGYARGTLAVRAGLQAPVPARDPRPLLTMDDMGHDMSGHKGMEGGCGASMGKGMEGSCGTSMGMAGMDHSAHGGDDKTPRHPPGETGNPLVDMQSMASAPKLDDPGIGLRNNGRKVLTYADMKSLFPDPDGRDPGREIELHLTGHMEKFAWSFDGIPFAGAEPLRLNYGERMRIVLVNDTMMQHPIHLHGVWSDLEDESGNFHLRKHTIDMPPGTRRSYRVRADALGRWAFHCHLLYHMEAGMMREVRIEE</sequence>
<dbReference type="InterPro" id="IPR011706">
    <property type="entry name" value="Cu-oxidase_C"/>
</dbReference>
<evidence type="ECO:0000313" key="10">
    <source>
        <dbReference type="Proteomes" id="UP000219374"/>
    </source>
</evidence>
<dbReference type="InterPro" id="IPR033138">
    <property type="entry name" value="Cu_oxidase_CS"/>
</dbReference>
<dbReference type="PANTHER" id="PTHR11709:SF394">
    <property type="entry name" value="FI03373P-RELATED"/>
    <property type="match status" value="1"/>
</dbReference>
<dbReference type="InterPro" id="IPR034279">
    <property type="entry name" value="CuRO_3_CopA"/>
</dbReference>
<dbReference type="GO" id="GO:0042597">
    <property type="term" value="C:periplasmic space"/>
    <property type="evidence" value="ECO:0007669"/>
    <property type="project" value="InterPro"/>
</dbReference>
<keyword evidence="2" id="KW-0732">Signal</keyword>
<dbReference type="EMBL" id="OCND01000010">
    <property type="protein sequence ID" value="SOD56565.1"/>
    <property type="molecule type" value="Genomic_DNA"/>
</dbReference>
<evidence type="ECO:0000259" key="8">
    <source>
        <dbReference type="Pfam" id="PF07732"/>
    </source>
</evidence>
<dbReference type="CDD" id="cd13896">
    <property type="entry name" value="CuRO_3_CopA"/>
    <property type="match status" value="1"/>
</dbReference>
<keyword evidence="1" id="KW-0479">Metal-binding</keyword>
<dbReference type="PROSITE" id="PS51318">
    <property type="entry name" value="TAT"/>
    <property type="match status" value="1"/>
</dbReference>
<dbReference type="NCBIfam" id="TIGR01480">
    <property type="entry name" value="copper_res_A"/>
    <property type="match status" value="1"/>
</dbReference>
<proteinExistence type="predicted"/>
<organism evidence="9 10">
    <name type="scientific">Pseudoxanthomonas wuyuanensis</name>
    <dbReference type="NCBI Taxonomy" id="1073196"/>
    <lineage>
        <taxon>Bacteria</taxon>
        <taxon>Pseudomonadati</taxon>
        <taxon>Pseudomonadota</taxon>
        <taxon>Gammaproteobacteria</taxon>
        <taxon>Lysobacterales</taxon>
        <taxon>Lysobacteraceae</taxon>
        <taxon>Pseudoxanthomonas</taxon>
    </lineage>
</organism>
<evidence type="ECO:0000256" key="2">
    <source>
        <dbReference type="ARBA" id="ARBA00022729"/>
    </source>
</evidence>
<evidence type="ECO:0000259" key="6">
    <source>
        <dbReference type="Pfam" id="PF00394"/>
    </source>
</evidence>
<dbReference type="PROSITE" id="PS00079">
    <property type="entry name" value="MULTICOPPER_OXIDASE1"/>
    <property type="match status" value="2"/>
</dbReference>
<protein>
    <submittedName>
        <fullName evidence="9">Copper-resistance protein, CopA family</fullName>
    </submittedName>
</protein>
<evidence type="ECO:0000256" key="1">
    <source>
        <dbReference type="ARBA" id="ARBA00022723"/>
    </source>
</evidence>
<dbReference type="OrthoDB" id="9757546at2"/>
<dbReference type="Pfam" id="PF00394">
    <property type="entry name" value="Cu-oxidase"/>
    <property type="match status" value="1"/>
</dbReference>
<feature type="region of interest" description="Disordered" evidence="5">
    <location>
        <begin position="419"/>
        <end position="438"/>
    </location>
</feature>
<evidence type="ECO:0000256" key="3">
    <source>
        <dbReference type="ARBA" id="ARBA00023002"/>
    </source>
</evidence>
<dbReference type="Gene3D" id="2.60.40.420">
    <property type="entry name" value="Cupredoxins - blue copper proteins"/>
    <property type="match status" value="3"/>
</dbReference>
<dbReference type="Proteomes" id="UP000219374">
    <property type="component" value="Unassembled WGS sequence"/>
</dbReference>
<name>A0A286DD46_9GAMM</name>
<dbReference type="InterPro" id="IPR034282">
    <property type="entry name" value="CuRO_2_CopA"/>
</dbReference>